<sequence length="137" mass="14562">MAGLFYEPGKALAYTNNAQTAFIFIATKTGTAQAGQAPFKTLLTFFCSCTIIANSIIDQTNIGGAIAKPDRPHHRPAGRVQLLLPGRGLRAGQKHRLSHAARTQLHPAAGRRPAGRARTDLCAVAAAVQAADLLRHQ</sequence>
<dbReference type="EMBL" id="VSSQ01136420">
    <property type="protein sequence ID" value="MPN60744.1"/>
    <property type="molecule type" value="Genomic_DNA"/>
</dbReference>
<accession>A0A645JK91</accession>
<name>A0A645JK91_9ZZZZ</name>
<dbReference type="AlphaFoldDB" id="A0A645JK91"/>
<protein>
    <submittedName>
        <fullName evidence="1">Uncharacterized protein</fullName>
    </submittedName>
</protein>
<reference evidence="1" key="1">
    <citation type="submission" date="2019-08" db="EMBL/GenBank/DDBJ databases">
        <authorList>
            <person name="Kucharzyk K."/>
            <person name="Murdoch R.W."/>
            <person name="Higgins S."/>
            <person name="Loffler F."/>
        </authorList>
    </citation>
    <scope>NUCLEOTIDE SEQUENCE</scope>
</reference>
<organism evidence="1">
    <name type="scientific">bioreactor metagenome</name>
    <dbReference type="NCBI Taxonomy" id="1076179"/>
    <lineage>
        <taxon>unclassified sequences</taxon>
        <taxon>metagenomes</taxon>
        <taxon>ecological metagenomes</taxon>
    </lineage>
</organism>
<gene>
    <name evidence="1" type="ORF">SDC9_208476</name>
</gene>
<comment type="caution">
    <text evidence="1">The sequence shown here is derived from an EMBL/GenBank/DDBJ whole genome shotgun (WGS) entry which is preliminary data.</text>
</comment>
<evidence type="ECO:0000313" key="1">
    <source>
        <dbReference type="EMBL" id="MPN60744.1"/>
    </source>
</evidence>
<proteinExistence type="predicted"/>